<feature type="domain" description="Peptidase S8/S53" evidence="3">
    <location>
        <begin position="156"/>
        <end position="244"/>
    </location>
</feature>
<gene>
    <name evidence="4" type="ORF">NFIA_052860</name>
</gene>
<dbReference type="Gene3D" id="3.40.50.200">
    <property type="entry name" value="Peptidase S8/S53 domain"/>
    <property type="match status" value="1"/>
</dbReference>
<dbReference type="EMBL" id="DS027698">
    <property type="protein sequence ID" value="EAW15940.1"/>
    <property type="molecule type" value="Genomic_DNA"/>
</dbReference>
<keyword evidence="1" id="KW-0732">Signal</keyword>
<dbReference type="Pfam" id="PF00082">
    <property type="entry name" value="Peptidase_S8"/>
    <property type="match status" value="1"/>
</dbReference>
<dbReference type="HOGENOM" id="CLU_689046_0_0_1"/>
<evidence type="ECO:0000256" key="1">
    <source>
        <dbReference type="ARBA" id="ARBA00022729"/>
    </source>
</evidence>
<dbReference type="GO" id="GO:0006508">
    <property type="term" value="P:proteolysis"/>
    <property type="evidence" value="ECO:0007669"/>
    <property type="project" value="InterPro"/>
</dbReference>
<dbReference type="GO" id="GO:0004252">
    <property type="term" value="F:serine-type endopeptidase activity"/>
    <property type="evidence" value="ECO:0007669"/>
    <property type="project" value="InterPro"/>
</dbReference>
<evidence type="ECO:0000259" key="3">
    <source>
        <dbReference type="Pfam" id="PF00082"/>
    </source>
</evidence>
<evidence type="ECO:0000313" key="5">
    <source>
        <dbReference type="Proteomes" id="UP000006702"/>
    </source>
</evidence>
<organism evidence="4 5">
    <name type="scientific">Neosartorya fischeri (strain ATCC 1020 / DSM 3700 / CBS 544.65 / FGSC A1164 / JCM 1740 / NRRL 181 / WB 181)</name>
    <name type="common">Aspergillus fischerianus</name>
    <dbReference type="NCBI Taxonomy" id="331117"/>
    <lineage>
        <taxon>Eukaryota</taxon>
        <taxon>Fungi</taxon>
        <taxon>Dikarya</taxon>
        <taxon>Ascomycota</taxon>
        <taxon>Pezizomycotina</taxon>
        <taxon>Eurotiomycetes</taxon>
        <taxon>Eurotiomycetidae</taxon>
        <taxon>Eurotiales</taxon>
        <taxon>Aspergillaceae</taxon>
        <taxon>Aspergillus</taxon>
        <taxon>Aspergillus subgen. Fumigati</taxon>
    </lineage>
</organism>
<reference evidence="5" key="1">
    <citation type="journal article" date="2008" name="PLoS Genet.">
        <title>Genomic islands in the pathogenic filamentous fungus Aspergillus fumigatus.</title>
        <authorList>
            <person name="Fedorova N.D."/>
            <person name="Khaldi N."/>
            <person name="Joardar V.S."/>
            <person name="Maiti R."/>
            <person name="Amedeo P."/>
            <person name="Anderson M.J."/>
            <person name="Crabtree J."/>
            <person name="Silva J.C."/>
            <person name="Badger J.H."/>
            <person name="Albarraq A."/>
            <person name="Angiuoli S."/>
            <person name="Bussey H."/>
            <person name="Bowyer P."/>
            <person name="Cotty P.J."/>
            <person name="Dyer P.S."/>
            <person name="Egan A."/>
            <person name="Galens K."/>
            <person name="Fraser-Liggett C.M."/>
            <person name="Haas B.J."/>
            <person name="Inman J.M."/>
            <person name="Kent R."/>
            <person name="Lemieux S."/>
            <person name="Malavazi I."/>
            <person name="Orvis J."/>
            <person name="Roemer T."/>
            <person name="Ronning C.M."/>
            <person name="Sundaram J.P."/>
            <person name="Sutton G."/>
            <person name="Turner G."/>
            <person name="Venter J.C."/>
            <person name="White O.R."/>
            <person name="Whitty B.R."/>
            <person name="Youngman P."/>
            <person name="Wolfe K.H."/>
            <person name="Goldman G.H."/>
            <person name="Wortman J.R."/>
            <person name="Jiang B."/>
            <person name="Denning D.W."/>
            <person name="Nierman W.C."/>
        </authorList>
    </citation>
    <scope>NUCLEOTIDE SEQUENCE [LARGE SCALE GENOMIC DNA]</scope>
    <source>
        <strain evidence="5">ATCC 1020 / DSM 3700 / CBS 544.65 / FGSC A1164 / JCM 1740 / NRRL 181 / WB 181</strain>
    </source>
</reference>
<keyword evidence="5" id="KW-1185">Reference proteome</keyword>
<proteinExistence type="predicted"/>
<dbReference type="GeneID" id="4584352"/>
<dbReference type="Proteomes" id="UP000006702">
    <property type="component" value="Unassembled WGS sequence"/>
</dbReference>
<dbReference type="RefSeq" id="XP_001257837.1">
    <property type="nucleotide sequence ID" value="XM_001257836.1"/>
</dbReference>
<dbReference type="KEGG" id="nfi:NFIA_052860"/>
<dbReference type="InterPro" id="IPR000209">
    <property type="entry name" value="Peptidase_S8/S53_dom"/>
</dbReference>
<accession>A1DMB9</accession>
<sequence length="400" mass="42556">MGGEVLAPGTEIEIHSPRPVNPQCARSAVIVTQDGRNLFVPVTVDQEGTTIRICTDDLGHGSIYKLMSVNRVFLDDRTGLNDLVNSEAIGRAAPAQALGYTGLGVRVAVFEAGPSDLTYLAFDGRYTESPEGNDHARLTSAIIKNVEPGKPHGYAPNCSLYSANSYDNAVLRWADRKLPELAANGTGVTAVGLTMSGTSFSASAVAGTAALLQRVNLTLKSWPEGCKAILLASAGPTVSGDTWAEDNLRGIDQSDGSGALNAEIGVLIAQHRQWRDLPPAPRGWDVGSLKDNDFASQSMSKFFYKVAVPDPDPAIARNIYTVKVALAWDAKFPSNVTRVQSPTITFLLAIYKSNGGRPGTQNVKPVAHIIAKPQPGTSEYCFALFTDVGNIEPLFAIALC</sequence>
<dbReference type="VEuPathDB" id="FungiDB:NFIA_052860"/>
<dbReference type="SUPFAM" id="SSF52743">
    <property type="entry name" value="Subtilisin-like"/>
    <property type="match status" value="1"/>
</dbReference>
<dbReference type="InterPro" id="IPR036852">
    <property type="entry name" value="Peptidase_S8/S53_dom_sf"/>
</dbReference>
<dbReference type="OrthoDB" id="3585262at2759"/>
<evidence type="ECO:0000313" key="4">
    <source>
        <dbReference type="EMBL" id="EAW15940.1"/>
    </source>
</evidence>
<keyword evidence="2" id="KW-0865">Zymogen</keyword>
<protein>
    <recommendedName>
        <fullName evidence="3">Peptidase S8/S53 domain-containing protein</fullName>
    </recommendedName>
</protein>
<name>A1DMB9_NEOFI</name>
<evidence type="ECO:0000256" key="2">
    <source>
        <dbReference type="ARBA" id="ARBA00023145"/>
    </source>
</evidence>
<dbReference type="AlphaFoldDB" id="A1DMB9"/>